<dbReference type="SMART" id="SM00499">
    <property type="entry name" value="AAI"/>
    <property type="match status" value="1"/>
</dbReference>
<dbReference type="EMBL" id="KZ503042">
    <property type="protein sequence ID" value="PKU68851.1"/>
    <property type="molecule type" value="Genomic_DNA"/>
</dbReference>
<protein>
    <submittedName>
        <fullName evidence="6">Putative non-specific lipid-transfer protein AKCS9</fullName>
    </submittedName>
</protein>
<dbReference type="InterPro" id="IPR016140">
    <property type="entry name" value="Bifunc_inhib/LTP/seed_store"/>
</dbReference>
<feature type="domain" description="Bifunctional inhibitor/plant lipid transfer protein/seed storage helical" evidence="5">
    <location>
        <begin position="28"/>
        <end position="93"/>
    </location>
</feature>
<dbReference type="Proteomes" id="UP000233837">
    <property type="component" value="Unassembled WGS sequence"/>
</dbReference>
<comment type="similarity">
    <text evidence="1">Belongs to the plant LTP family. B11E subfamily.</text>
</comment>
<accession>A0A2I0VZL1</accession>
<dbReference type="SUPFAM" id="SSF47699">
    <property type="entry name" value="Bifunctional inhibitor/lipid-transfer protein/seed storage 2S albumin"/>
    <property type="match status" value="1"/>
</dbReference>
<gene>
    <name evidence="6" type="ORF">MA16_Dca010595</name>
</gene>
<name>A0A2I0VZL1_9ASPA</name>
<dbReference type="InterPro" id="IPR033872">
    <property type="entry name" value="nsLTP2"/>
</dbReference>
<evidence type="ECO:0000256" key="3">
    <source>
        <dbReference type="ARBA" id="ARBA00023121"/>
    </source>
</evidence>
<feature type="chain" id="PRO_5014191852" evidence="4">
    <location>
        <begin position="26"/>
        <end position="93"/>
    </location>
</feature>
<reference evidence="6 7" key="1">
    <citation type="journal article" date="2016" name="Sci. Rep.">
        <title>The Dendrobium catenatum Lindl. genome sequence provides insights into polysaccharide synthase, floral development and adaptive evolution.</title>
        <authorList>
            <person name="Zhang G.Q."/>
            <person name="Xu Q."/>
            <person name="Bian C."/>
            <person name="Tsai W.C."/>
            <person name="Yeh C.M."/>
            <person name="Liu K.W."/>
            <person name="Yoshida K."/>
            <person name="Zhang L.S."/>
            <person name="Chang S.B."/>
            <person name="Chen F."/>
            <person name="Shi Y."/>
            <person name="Su Y.Y."/>
            <person name="Zhang Y.Q."/>
            <person name="Chen L.J."/>
            <person name="Yin Y."/>
            <person name="Lin M."/>
            <person name="Huang H."/>
            <person name="Deng H."/>
            <person name="Wang Z.W."/>
            <person name="Zhu S.L."/>
            <person name="Zhao X."/>
            <person name="Deng C."/>
            <person name="Niu S.C."/>
            <person name="Huang J."/>
            <person name="Wang M."/>
            <person name="Liu G.H."/>
            <person name="Yang H.J."/>
            <person name="Xiao X.J."/>
            <person name="Hsiao Y.Y."/>
            <person name="Wu W.L."/>
            <person name="Chen Y.Y."/>
            <person name="Mitsuda N."/>
            <person name="Ohme-Takagi M."/>
            <person name="Luo Y.B."/>
            <person name="Van de Peer Y."/>
            <person name="Liu Z.J."/>
        </authorList>
    </citation>
    <scope>NUCLEOTIDE SEQUENCE [LARGE SCALE GENOMIC DNA]</scope>
    <source>
        <tissue evidence="6">The whole plant</tissue>
    </source>
</reference>
<dbReference type="GO" id="GO:0006869">
    <property type="term" value="P:lipid transport"/>
    <property type="evidence" value="ECO:0007669"/>
    <property type="project" value="InterPro"/>
</dbReference>
<dbReference type="PANTHER" id="PTHR33214:SF69">
    <property type="entry name" value="BIFUNCTIONAL INHIBITOR_LIPID-TRANSFER PROTEIN_SEED STORAGE 2S ALBUMIN SUPERFAMILY PROTEIN"/>
    <property type="match status" value="1"/>
</dbReference>
<proteinExistence type="inferred from homology"/>
<reference evidence="6 7" key="2">
    <citation type="journal article" date="2017" name="Nature">
        <title>The Apostasia genome and the evolution of orchids.</title>
        <authorList>
            <person name="Zhang G.Q."/>
            <person name="Liu K.W."/>
            <person name="Li Z."/>
            <person name="Lohaus R."/>
            <person name="Hsiao Y.Y."/>
            <person name="Niu S.C."/>
            <person name="Wang J.Y."/>
            <person name="Lin Y.C."/>
            <person name="Xu Q."/>
            <person name="Chen L.J."/>
            <person name="Yoshida K."/>
            <person name="Fujiwara S."/>
            <person name="Wang Z.W."/>
            <person name="Zhang Y.Q."/>
            <person name="Mitsuda N."/>
            <person name="Wang M."/>
            <person name="Liu G.H."/>
            <person name="Pecoraro L."/>
            <person name="Huang H.X."/>
            <person name="Xiao X.J."/>
            <person name="Lin M."/>
            <person name="Wu X.Y."/>
            <person name="Wu W.L."/>
            <person name="Chen Y.Y."/>
            <person name="Chang S.B."/>
            <person name="Sakamoto S."/>
            <person name="Ohme-Takagi M."/>
            <person name="Yagi M."/>
            <person name="Zeng S.J."/>
            <person name="Shen C.Y."/>
            <person name="Yeh C.M."/>
            <person name="Luo Y.B."/>
            <person name="Tsai W.C."/>
            <person name="Van de Peer Y."/>
            <person name="Liu Z.J."/>
        </authorList>
    </citation>
    <scope>NUCLEOTIDE SEQUENCE [LARGE SCALE GENOMIC DNA]</scope>
    <source>
        <tissue evidence="6">The whole plant</tissue>
    </source>
</reference>
<dbReference type="PANTHER" id="PTHR33214">
    <property type="entry name" value="BIFUNCTIONAL INHIBITOR/LIPID-TRANSFER PROTEIN/SEED STORAGE 2S ALBUMIN SUPERFAMILY PROTEIN"/>
    <property type="match status" value="1"/>
</dbReference>
<evidence type="ECO:0000256" key="2">
    <source>
        <dbReference type="ARBA" id="ARBA00022448"/>
    </source>
</evidence>
<keyword evidence="3" id="KW-0446">Lipid-binding</keyword>
<evidence type="ECO:0000313" key="6">
    <source>
        <dbReference type="EMBL" id="PKU68851.1"/>
    </source>
</evidence>
<dbReference type="Pfam" id="PF00234">
    <property type="entry name" value="Tryp_alpha_amyl"/>
    <property type="match status" value="1"/>
</dbReference>
<feature type="signal peptide" evidence="4">
    <location>
        <begin position="1"/>
        <end position="25"/>
    </location>
</feature>
<dbReference type="Gene3D" id="1.10.110.10">
    <property type="entry name" value="Plant lipid-transfer and hydrophobic proteins"/>
    <property type="match status" value="1"/>
</dbReference>
<dbReference type="GO" id="GO:0008289">
    <property type="term" value="F:lipid binding"/>
    <property type="evidence" value="ECO:0007669"/>
    <property type="project" value="UniProtKB-KW"/>
</dbReference>
<dbReference type="InterPro" id="IPR036312">
    <property type="entry name" value="Bifun_inhib/LTP/seed_sf"/>
</dbReference>
<evidence type="ECO:0000259" key="5">
    <source>
        <dbReference type="SMART" id="SM00499"/>
    </source>
</evidence>
<keyword evidence="2" id="KW-0813">Transport</keyword>
<evidence type="ECO:0000313" key="7">
    <source>
        <dbReference type="Proteomes" id="UP000233837"/>
    </source>
</evidence>
<keyword evidence="7" id="KW-1185">Reference proteome</keyword>
<evidence type="ECO:0000256" key="1">
    <source>
        <dbReference type="ARBA" id="ARBA00009707"/>
    </source>
</evidence>
<keyword evidence="4" id="KW-0732">Signal</keyword>
<dbReference type="CDD" id="cd01959">
    <property type="entry name" value="nsLTP2"/>
    <property type="match status" value="1"/>
</dbReference>
<dbReference type="AlphaFoldDB" id="A0A2I0VZL1"/>
<evidence type="ECO:0000256" key="4">
    <source>
        <dbReference type="SAM" id="SignalP"/>
    </source>
</evidence>
<sequence>MMKTNFILLCLVSALLLSYAPTAMPLTCSPSQLSSCAGPILNGTPPTQICCSNLKAQQPCFCQYLKNPALSPYINSPNARKVAATCKVSIPIC</sequence>
<organism evidence="6 7">
    <name type="scientific">Dendrobium catenatum</name>
    <dbReference type="NCBI Taxonomy" id="906689"/>
    <lineage>
        <taxon>Eukaryota</taxon>
        <taxon>Viridiplantae</taxon>
        <taxon>Streptophyta</taxon>
        <taxon>Embryophyta</taxon>
        <taxon>Tracheophyta</taxon>
        <taxon>Spermatophyta</taxon>
        <taxon>Magnoliopsida</taxon>
        <taxon>Liliopsida</taxon>
        <taxon>Asparagales</taxon>
        <taxon>Orchidaceae</taxon>
        <taxon>Epidendroideae</taxon>
        <taxon>Malaxideae</taxon>
        <taxon>Dendrobiinae</taxon>
        <taxon>Dendrobium</taxon>
    </lineage>
</organism>